<organism evidence="6 7">
    <name type="scientific">Pelagomonas calceolata</name>
    <dbReference type="NCBI Taxonomy" id="35677"/>
    <lineage>
        <taxon>Eukaryota</taxon>
        <taxon>Sar</taxon>
        <taxon>Stramenopiles</taxon>
        <taxon>Ochrophyta</taxon>
        <taxon>Pelagophyceae</taxon>
        <taxon>Pelagomonadales</taxon>
        <taxon>Pelagomonadaceae</taxon>
        <taxon>Pelagomonas</taxon>
    </lineage>
</organism>
<protein>
    <recommendedName>
        <fullName evidence="5">Prolyl 4-hydroxylase alpha subunit domain-containing protein</fullName>
    </recommendedName>
</protein>
<evidence type="ECO:0000256" key="1">
    <source>
        <dbReference type="ARBA" id="ARBA00001961"/>
    </source>
</evidence>
<feature type="domain" description="Prolyl 4-hydroxylase alpha subunit" evidence="5">
    <location>
        <begin position="34"/>
        <end position="228"/>
    </location>
</feature>
<dbReference type="SMART" id="SM00702">
    <property type="entry name" value="P4Hc"/>
    <property type="match status" value="1"/>
</dbReference>
<keyword evidence="3" id="KW-0560">Oxidoreductase</keyword>
<evidence type="ECO:0000313" key="7">
    <source>
        <dbReference type="Proteomes" id="UP000789595"/>
    </source>
</evidence>
<dbReference type="InterPro" id="IPR006620">
    <property type="entry name" value="Pro_4_hyd_alph"/>
</dbReference>
<evidence type="ECO:0000259" key="5">
    <source>
        <dbReference type="SMART" id="SM00702"/>
    </source>
</evidence>
<dbReference type="EMBL" id="CAKKNE010000001">
    <property type="protein sequence ID" value="CAH0366289.1"/>
    <property type="molecule type" value="Genomic_DNA"/>
</dbReference>
<dbReference type="Pfam" id="PF13640">
    <property type="entry name" value="2OG-FeII_Oxy_3"/>
    <property type="match status" value="1"/>
</dbReference>
<keyword evidence="2" id="KW-0223">Dioxygenase</keyword>
<dbReference type="OrthoDB" id="422782at2759"/>
<keyword evidence="7" id="KW-1185">Reference proteome</keyword>
<dbReference type="Proteomes" id="UP000789595">
    <property type="component" value="Unassembled WGS sequence"/>
</dbReference>
<dbReference type="GO" id="GO:0016705">
    <property type="term" value="F:oxidoreductase activity, acting on paired donors, with incorporation or reduction of molecular oxygen"/>
    <property type="evidence" value="ECO:0007669"/>
    <property type="project" value="InterPro"/>
</dbReference>
<comment type="cofactor">
    <cofactor evidence="1">
        <name>L-ascorbate</name>
        <dbReference type="ChEBI" id="CHEBI:38290"/>
    </cofactor>
</comment>
<evidence type="ECO:0000313" key="6">
    <source>
        <dbReference type="EMBL" id="CAH0366289.1"/>
    </source>
</evidence>
<accession>A0A8J2SCZ7</accession>
<dbReference type="GO" id="GO:0031418">
    <property type="term" value="F:L-ascorbic acid binding"/>
    <property type="evidence" value="ECO:0007669"/>
    <property type="project" value="InterPro"/>
</dbReference>
<feature type="compositionally biased region" description="Low complexity" evidence="4">
    <location>
        <begin position="11"/>
        <end position="28"/>
    </location>
</feature>
<reference evidence="6" key="1">
    <citation type="submission" date="2021-11" db="EMBL/GenBank/DDBJ databases">
        <authorList>
            <consortium name="Genoscope - CEA"/>
            <person name="William W."/>
        </authorList>
    </citation>
    <scope>NUCLEOTIDE SEQUENCE</scope>
</reference>
<gene>
    <name evidence="6" type="ORF">PECAL_1P27730</name>
</gene>
<evidence type="ECO:0000256" key="3">
    <source>
        <dbReference type="ARBA" id="ARBA00023002"/>
    </source>
</evidence>
<comment type="caution">
    <text evidence="6">The sequence shown here is derived from an EMBL/GenBank/DDBJ whole genome shotgun (WGS) entry which is preliminary data.</text>
</comment>
<dbReference type="GO" id="GO:0051213">
    <property type="term" value="F:dioxygenase activity"/>
    <property type="evidence" value="ECO:0007669"/>
    <property type="project" value="UniProtKB-KW"/>
</dbReference>
<dbReference type="GO" id="GO:0005506">
    <property type="term" value="F:iron ion binding"/>
    <property type="evidence" value="ECO:0007669"/>
    <property type="project" value="InterPro"/>
</dbReference>
<dbReference type="InterPro" id="IPR044862">
    <property type="entry name" value="Pro_4_hyd_alph_FE2OG_OXY"/>
</dbReference>
<feature type="compositionally biased region" description="Polar residues" evidence="4">
    <location>
        <begin position="1"/>
        <end position="10"/>
    </location>
</feature>
<name>A0A8J2SCZ7_9STRA</name>
<evidence type="ECO:0000256" key="4">
    <source>
        <dbReference type="SAM" id="MobiDB-lite"/>
    </source>
</evidence>
<proteinExistence type="predicted"/>
<dbReference type="Gene3D" id="2.60.120.620">
    <property type="entry name" value="q2cbj1_9rhob like domain"/>
    <property type="match status" value="1"/>
</dbReference>
<feature type="region of interest" description="Disordered" evidence="4">
    <location>
        <begin position="1"/>
        <end position="29"/>
    </location>
</feature>
<evidence type="ECO:0000256" key="2">
    <source>
        <dbReference type="ARBA" id="ARBA00022964"/>
    </source>
</evidence>
<dbReference type="AlphaFoldDB" id="A0A8J2SCZ7"/>
<sequence>MRTKTARTSTKAVAKPAPQRQQPPKNAPLSLYDGRVLHFRNALNSNDLAALDDYLNSPAVRQELFDAVLHDSTDTQYGSRKCDAAWLKLQNLPAHRKLRKLVKASNDRWHLLPKKNGAGFRCEYEDAQYTEYRGDREAHFKQWHLDAHEGGEDAEDARAITLVVLLTEPGVDFQGGDFEVMRPQWPGGVSSAVDWSRGDVIAFPACEVWHRVLPTTRGIRRTLVVWAKDPTALARNAEANFEKGYD</sequence>